<comment type="caution">
    <text evidence="4">The sequence shown here is derived from an EMBL/GenBank/DDBJ whole genome shotgun (WGS) entry which is preliminary data.</text>
</comment>
<keyword evidence="1" id="KW-0226">DNA condensation</keyword>
<dbReference type="SUPFAM" id="SSF47729">
    <property type="entry name" value="IHF-like DNA-binding proteins"/>
    <property type="match status" value="1"/>
</dbReference>
<evidence type="ECO:0000256" key="3">
    <source>
        <dbReference type="RuleBase" id="RU003939"/>
    </source>
</evidence>
<keyword evidence="2 4" id="KW-0238">DNA-binding</keyword>
<dbReference type="PRINTS" id="PR01727">
    <property type="entry name" value="DNABINDINGHU"/>
</dbReference>
<dbReference type="SMART" id="SM00411">
    <property type="entry name" value="BHL"/>
    <property type="match status" value="1"/>
</dbReference>
<evidence type="ECO:0000256" key="1">
    <source>
        <dbReference type="ARBA" id="ARBA00023067"/>
    </source>
</evidence>
<accession>A0A1G1YWG5</accession>
<reference evidence="4 5" key="1">
    <citation type="journal article" date="2016" name="Nat. Commun.">
        <title>Thousands of microbial genomes shed light on interconnected biogeochemical processes in an aquifer system.</title>
        <authorList>
            <person name="Anantharaman K."/>
            <person name="Brown C.T."/>
            <person name="Hug L.A."/>
            <person name="Sharon I."/>
            <person name="Castelle C.J."/>
            <person name="Probst A.J."/>
            <person name="Thomas B.C."/>
            <person name="Singh A."/>
            <person name="Wilkins M.J."/>
            <person name="Karaoz U."/>
            <person name="Brodie E.L."/>
            <person name="Williams K.H."/>
            <person name="Hubbard S.S."/>
            <person name="Banfield J.F."/>
        </authorList>
    </citation>
    <scope>NUCLEOTIDE SEQUENCE [LARGE SCALE GENOMIC DNA]</scope>
</reference>
<dbReference type="PROSITE" id="PS00045">
    <property type="entry name" value="HISTONE_LIKE"/>
    <property type="match status" value="1"/>
</dbReference>
<evidence type="ECO:0000313" key="5">
    <source>
        <dbReference type="Proteomes" id="UP000177062"/>
    </source>
</evidence>
<dbReference type="PANTHER" id="PTHR33175:SF3">
    <property type="entry name" value="DNA-BINDING PROTEIN HU-BETA"/>
    <property type="match status" value="1"/>
</dbReference>
<dbReference type="AlphaFoldDB" id="A0A1G1YWG5"/>
<evidence type="ECO:0000256" key="2">
    <source>
        <dbReference type="ARBA" id="ARBA00023125"/>
    </source>
</evidence>
<dbReference type="GO" id="GO:0030261">
    <property type="term" value="P:chromosome condensation"/>
    <property type="evidence" value="ECO:0007669"/>
    <property type="project" value="UniProtKB-KW"/>
</dbReference>
<sequence>MKKIELVEEVLSAAGLGTKRDAEAAVDAVFDTITKALGKGEEVAIAGFGTFKVSKRSARTGINPRTGEKIQISAKTVPKFSAGKALKEAVS</sequence>
<proteinExistence type="inferred from homology"/>
<dbReference type="InterPro" id="IPR010992">
    <property type="entry name" value="IHF-like_DNA-bd_dom_sf"/>
</dbReference>
<gene>
    <name evidence="4" type="ORF">A2Y84_01475</name>
</gene>
<dbReference type="GO" id="GO:0030527">
    <property type="term" value="F:structural constituent of chromatin"/>
    <property type="evidence" value="ECO:0007669"/>
    <property type="project" value="InterPro"/>
</dbReference>
<dbReference type="GO" id="GO:0005829">
    <property type="term" value="C:cytosol"/>
    <property type="evidence" value="ECO:0007669"/>
    <property type="project" value="TreeGrafter"/>
</dbReference>
<dbReference type="InterPro" id="IPR000119">
    <property type="entry name" value="Hist_DNA-bd"/>
</dbReference>
<dbReference type="Proteomes" id="UP000177062">
    <property type="component" value="Unassembled WGS sequence"/>
</dbReference>
<dbReference type="EMBL" id="MHIT01000019">
    <property type="protein sequence ID" value="OGY56738.1"/>
    <property type="molecule type" value="Genomic_DNA"/>
</dbReference>
<protein>
    <submittedName>
        <fullName evidence="4">DNA-binding protein</fullName>
    </submittedName>
</protein>
<name>A0A1G1YWG5_9BACT</name>
<dbReference type="PANTHER" id="PTHR33175">
    <property type="entry name" value="DNA-BINDING PROTEIN HU"/>
    <property type="match status" value="1"/>
</dbReference>
<dbReference type="GO" id="GO:0003677">
    <property type="term" value="F:DNA binding"/>
    <property type="evidence" value="ECO:0007669"/>
    <property type="project" value="UniProtKB-KW"/>
</dbReference>
<dbReference type="CDD" id="cd13831">
    <property type="entry name" value="HU"/>
    <property type="match status" value="1"/>
</dbReference>
<comment type="similarity">
    <text evidence="3">Belongs to the bacterial histone-like protein family.</text>
</comment>
<evidence type="ECO:0000313" key="4">
    <source>
        <dbReference type="EMBL" id="OGY56738.1"/>
    </source>
</evidence>
<dbReference type="InterPro" id="IPR020816">
    <property type="entry name" value="Histone-like_DNA-bd_CS"/>
</dbReference>
<organism evidence="4 5">
    <name type="scientific">Candidatus Colwellbacteria bacterium RBG_13_48_8</name>
    <dbReference type="NCBI Taxonomy" id="1797685"/>
    <lineage>
        <taxon>Bacteria</taxon>
        <taxon>Candidatus Colwelliibacteriota</taxon>
    </lineage>
</organism>
<dbReference type="Gene3D" id="4.10.520.10">
    <property type="entry name" value="IHF-like DNA-binding proteins"/>
    <property type="match status" value="1"/>
</dbReference>
<dbReference type="Pfam" id="PF00216">
    <property type="entry name" value="Bac_DNA_binding"/>
    <property type="match status" value="1"/>
</dbReference>